<evidence type="ECO:0000313" key="1">
    <source>
        <dbReference type="EMBL" id="GIZ50181.1"/>
    </source>
</evidence>
<gene>
    <name evidence="1" type="ORF">NCCP691_01950</name>
</gene>
<dbReference type="Proteomes" id="UP000887222">
    <property type="component" value="Unassembled WGS sequence"/>
</dbReference>
<keyword evidence="2" id="KW-1185">Reference proteome</keyword>
<comment type="caution">
    <text evidence="1">The sequence shown here is derived from an EMBL/GenBank/DDBJ whole genome shotgun (WGS) entry which is preliminary data.</text>
</comment>
<sequence length="159" mass="18748">MRDRIAQGVHSGALTEGEAHRLYQRERALSWQLASMERDGGLSHDERRRVRAQMEALHAEIDHRLNNHRHAHVPMPGLQRRQEMVRQRIEDGVASGSITPREAERLEQREHDVLRLQARAQRDGVVTQEERAMLRDQVALLNDEVDRMISNHRRVYYRR</sequence>
<name>A0ABQ4PZJ6_9BURK</name>
<evidence type="ECO:0000313" key="2">
    <source>
        <dbReference type="Proteomes" id="UP000887222"/>
    </source>
</evidence>
<reference evidence="1 2" key="1">
    <citation type="journal article" date="2022" name="Int. J. Syst. Evol. Microbiol.">
        <title>Noviherbaspirillum aridicola sp. nov., isolated from an arid soil in Pakistan.</title>
        <authorList>
            <person name="Khan I.U."/>
            <person name="Saqib M."/>
            <person name="Amin A."/>
            <person name="Hussain F."/>
            <person name="Li L."/>
            <person name="Liu Y.H."/>
            <person name="Fang B.Z."/>
            <person name="Ahmed I."/>
            <person name="Li W.J."/>
        </authorList>
    </citation>
    <scope>NUCLEOTIDE SEQUENCE [LARGE SCALE GENOMIC DNA]</scope>
    <source>
        <strain evidence="1 2">NCCP-691</strain>
    </source>
</reference>
<protein>
    <submittedName>
        <fullName evidence="1">Uncharacterized protein</fullName>
    </submittedName>
</protein>
<organism evidence="1 2">
    <name type="scientific">Noviherbaspirillum aridicola</name>
    <dbReference type="NCBI Taxonomy" id="2849687"/>
    <lineage>
        <taxon>Bacteria</taxon>
        <taxon>Pseudomonadati</taxon>
        <taxon>Pseudomonadota</taxon>
        <taxon>Betaproteobacteria</taxon>
        <taxon>Burkholderiales</taxon>
        <taxon>Oxalobacteraceae</taxon>
        <taxon>Noviherbaspirillum</taxon>
    </lineage>
</organism>
<dbReference type="EMBL" id="BPMK01000001">
    <property type="protein sequence ID" value="GIZ50181.1"/>
    <property type="molecule type" value="Genomic_DNA"/>
</dbReference>
<proteinExistence type="predicted"/>
<accession>A0ABQ4PZJ6</accession>